<accession>A0A931GQZ2</accession>
<evidence type="ECO:0000313" key="8">
    <source>
        <dbReference type="EMBL" id="MBG6089089.1"/>
    </source>
</evidence>
<feature type="domain" description="Acyl-CoA dehydrogenase/oxidase N-terminal" evidence="7">
    <location>
        <begin position="7"/>
        <end position="118"/>
    </location>
</feature>
<dbReference type="SUPFAM" id="SSF47203">
    <property type="entry name" value="Acyl-CoA dehydrogenase C-terminal domain-like"/>
    <property type="match status" value="1"/>
</dbReference>
<evidence type="ECO:0000259" key="7">
    <source>
        <dbReference type="Pfam" id="PF02771"/>
    </source>
</evidence>
<comment type="similarity">
    <text evidence="2">Belongs to the acyl-CoA dehydrogenase family.</text>
</comment>
<dbReference type="Pfam" id="PF00441">
    <property type="entry name" value="Acyl-CoA_dh_1"/>
    <property type="match status" value="1"/>
</dbReference>
<sequence length="377" mass="39210">MDLAFGSEHEELRRTVRAFLAATSPESEVRRLMESVRGHDQDVWARMGAQLGLQGLAIPEEYGGGGGGPVETGIVMEEMGRALLCAPYLSTCVLATRAILASGDRGAARELLPGIACGVTVATLAFSEPDRDWNAPARAAVRRSGTRLLLDGAKDLVLDGGTADLILVTAEGEAGPGLYAVPGDAGGLTRTPLSTLDPTRRLARLEFDGTPAHPVGGAGEAPRVLASALDHAAVALAAECVGGAGRMMETAVGHARERVQFGRPIGAFQAVKHACADMYVEVESARAAAQHAMWTAAGDTAALPAAAALAKSCCADAYMRVATETIQVLGGIGVTWEHPAHLYFRRAKVSQILFGDPGHHRETMVRLLAAATAPAAP</sequence>
<dbReference type="AlphaFoldDB" id="A0A931GQZ2"/>
<dbReference type="GO" id="GO:0003995">
    <property type="term" value="F:acyl-CoA dehydrogenase activity"/>
    <property type="evidence" value="ECO:0007669"/>
    <property type="project" value="TreeGrafter"/>
</dbReference>
<evidence type="ECO:0000256" key="2">
    <source>
        <dbReference type="ARBA" id="ARBA00009347"/>
    </source>
</evidence>
<dbReference type="RefSeq" id="WP_197011734.1">
    <property type="nucleotide sequence ID" value="NZ_BAABES010000022.1"/>
</dbReference>
<feature type="domain" description="Acyl-CoA dehydrogenase/oxidase C-terminal" evidence="6">
    <location>
        <begin position="224"/>
        <end position="366"/>
    </location>
</feature>
<dbReference type="Proteomes" id="UP000614047">
    <property type="component" value="Unassembled WGS sequence"/>
</dbReference>
<dbReference type="InterPro" id="IPR009075">
    <property type="entry name" value="AcylCo_DH/oxidase_C"/>
</dbReference>
<comment type="caution">
    <text evidence="8">The sequence shown here is derived from an EMBL/GenBank/DDBJ whole genome shotgun (WGS) entry which is preliminary data.</text>
</comment>
<dbReference type="PANTHER" id="PTHR43884:SF20">
    <property type="entry name" value="ACYL-COA DEHYDROGENASE FADE28"/>
    <property type="match status" value="1"/>
</dbReference>
<dbReference type="Gene3D" id="2.40.110.10">
    <property type="entry name" value="Butyryl-CoA Dehydrogenase, subunit A, domain 2"/>
    <property type="match status" value="1"/>
</dbReference>
<dbReference type="Gene3D" id="1.10.540.10">
    <property type="entry name" value="Acyl-CoA dehydrogenase/oxidase, N-terminal domain"/>
    <property type="match status" value="1"/>
</dbReference>
<dbReference type="GO" id="GO:0050660">
    <property type="term" value="F:flavin adenine dinucleotide binding"/>
    <property type="evidence" value="ECO:0007669"/>
    <property type="project" value="InterPro"/>
</dbReference>
<dbReference type="InterPro" id="IPR046373">
    <property type="entry name" value="Acyl-CoA_Oxase/DH_mid-dom_sf"/>
</dbReference>
<keyword evidence="4" id="KW-0274">FAD</keyword>
<dbReference type="InterPro" id="IPR036250">
    <property type="entry name" value="AcylCo_DH-like_C"/>
</dbReference>
<keyword evidence="3" id="KW-0285">Flavoprotein</keyword>
<keyword evidence="9" id="KW-1185">Reference proteome</keyword>
<dbReference type="CDD" id="cd00567">
    <property type="entry name" value="ACAD"/>
    <property type="match status" value="1"/>
</dbReference>
<evidence type="ECO:0000256" key="4">
    <source>
        <dbReference type="ARBA" id="ARBA00022827"/>
    </source>
</evidence>
<dbReference type="InterPro" id="IPR037069">
    <property type="entry name" value="AcylCoA_DH/ox_N_sf"/>
</dbReference>
<evidence type="ECO:0000259" key="6">
    <source>
        <dbReference type="Pfam" id="PF00441"/>
    </source>
</evidence>
<proteinExistence type="inferred from homology"/>
<dbReference type="PANTHER" id="PTHR43884">
    <property type="entry name" value="ACYL-COA DEHYDROGENASE"/>
    <property type="match status" value="1"/>
</dbReference>
<evidence type="ECO:0000256" key="1">
    <source>
        <dbReference type="ARBA" id="ARBA00001974"/>
    </source>
</evidence>
<evidence type="ECO:0000256" key="3">
    <source>
        <dbReference type="ARBA" id="ARBA00022630"/>
    </source>
</evidence>
<dbReference type="InterPro" id="IPR009100">
    <property type="entry name" value="AcylCoA_DH/oxidase_NM_dom_sf"/>
</dbReference>
<keyword evidence="5" id="KW-0560">Oxidoreductase</keyword>
<dbReference type="InterPro" id="IPR013786">
    <property type="entry name" value="AcylCoA_DH/ox_N"/>
</dbReference>
<dbReference type="SUPFAM" id="SSF56645">
    <property type="entry name" value="Acyl-CoA dehydrogenase NM domain-like"/>
    <property type="match status" value="1"/>
</dbReference>
<protein>
    <submittedName>
        <fullName evidence="8">Alkylation response protein AidB-like acyl-CoA dehydrogenase</fullName>
    </submittedName>
</protein>
<comment type="cofactor">
    <cofactor evidence="1">
        <name>FAD</name>
        <dbReference type="ChEBI" id="CHEBI:57692"/>
    </cofactor>
</comment>
<gene>
    <name evidence="8" type="ORF">IW256_003202</name>
</gene>
<reference evidence="8" key="1">
    <citation type="submission" date="2020-11" db="EMBL/GenBank/DDBJ databases">
        <title>Sequencing the genomes of 1000 actinobacteria strains.</title>
        <authorList>
            <person name="Klenk H.-P."/>
        </authorList>
    </citation>
    <scope>NUCLEOTIDE SEQUENCE</scope>
    <source>
        <strain evidence="8">DSM 43175</strain>
    </source>
</reference>
<dbReference type="EMBL" id="JADOUA010000001">
    <property type="protein sequence ID" value="MBG6089089.1"/>
    <property type="molecule type" value="Genomic_DNA"/>
</dbReference>
<evidence type="ECO:0000256" key="5">
    <source>
        <dbReference type="ARBA" id="ARBA00023002"/>
    </source>
</evidence>
<dbReference type="Pfam" id="PF02771">
    <property type="entry name" value="Acyl-CoA_dh_N"/>
    <property type="match status" value="1"/>
</dbReference>
<organism evidence="8 9">
    <name type="scientific">Actinomadura viridis</name>
    <dbReference type="NCBI Taxonomy" id="58110"/>
    <lineage>
        <taxon>Bacteria</taxon>
        <taxon>Bacillati</taxon>
        <taxon>Actinomycetota</taxon>
        <taxon>Actinomycetes</taxon>
        <taxon>Streptosporangiales</taxon>
        <taxon>Thermomonosporaceae</taxon>
        <taxon>Actinomadura</taxon>
    </lineage>
</organism>
<name>A0A931GQZ2_9ACTN</name>
<evidence type="ECO:0000313" key="9">
    <source>
        <dbReference type="Proteomes" id="UP000614047"/>
    </source>
</evidence>
<dbReference type="Gene3D" id="1.20.140.10">
    <property type="entry name" value="Butyryl-CoA Dehydrogenase, subunit A, domain 3"/>
    <property type="match status" value="1"/>
</dbReference>